<dbReference type="InterPro" id="IPR000253">
    <property type="entry name" value="FHA_dom"/>
</dbReference>
<proteinExistence type="predicted"/>
<dbReference type="CDD" id="cd22700">
    <property type="entry name" value="FHA_FHAD1"/>
    <property type="match status" value="1"/>
</dbReference>
<feature type="coiled-coil region" evidence="1">
    <location>
        <begin position="309"/>
        <end position="437"/>
    </location>
</feature>
<dbReference type="Gene3D" id="2.60.200.20">
    <property type="match status" value="1"/>
</dbReference>
<dbReference type="SUPFAM" id="SSF49879">
    <property type="entry name" value="SMAD/FHA domain"/>
    <property type="match status" value="1"/>
</dbReference>
<dbReference type="EMBL" id="CH473968">
    <property type="protein sequence ID" value="EDL81029.1"/>
    <property type="molecule type" value="Genomic_DNA"/>
</dbReference>
<feature type="domain" description="FHA" evidence="2">
    <location>
        <begin position="18"/>
        <end position="69"/>
    </location>
</feature>
<evidence type="ECO:0000313" key="4">
    <source>
        <dbReference type="Proteomes" id="UP000234681"/>
    </source>
</evidence>
<name>A6ITX8_RAT</name>
<dbReference type="PROSITE" id="PS50006">
    <property type="entry name" value="FHA_DOMAIN"/>
    <property type="match status" value="1"/>
</dbReference>
<dbReference type="AlphaFoldDB" id="A6ITX8"/>
<evidence type="ECO:0000259" key="2">
    <source>
        <dbReference type="PROSITE" id="PS50006"/>
    </source>
</evidence>
<accession>A6ITX8</accession>
<dbReference type="Gene3D" id="1.20.5.1700">
    <property type="match status" value="1"/>
</dbReference>
<dbReference type="Pfam" id="PF00498">
    <property type="entry name" value="FHA"/>
    <property type="match status" value="1"/>
</dbReference>
<sequence length="538" mass="60947">MKAYLKSPDGFFVLKKSTTIGKHEDSDLVLQSSDIDNHHALIEFNEAEGTFVLQDFNTRNGTFVNECHIQNVAVKLIPGDILRFGSSGPTYELVIENPSQVSCPWVRGSAPWPNPQSHLSSSPPNMPFHQGIRSASVQRSWSQGCPRPAVVPPSAPHQRPMSASGKMFSFMMNPKSPVIKQVWASAMEMSEQGLTEGLAGIVPPPEIFMDQDLGQQDKDDIILLLGREINRLSDFEMESKYKDAVIMNLQAEIADLSQRLSEMAAVVAAARQSNRCDPRFQDLDEGDDHRQKEIESMKSQINALQKGYSQVLSQTLAERNTEIESLKNEGENLKRDQAITSGMVTSLQKDVSARNEQVQQLQEEVNQLRIQNKEKEYQLEALTSRCSKLKEDLRKEEAQKERREAQEKELKLCRSQMQDMEKEVKKLREELKKNYTGQNVISKTLREKNKVRASRKLACVHDHRRQALPVQRPAPSTQRPRVADAYICHSSRPGAGNPEQDAQNKTGYLRGSRPYLQTCVTLLSWEVWHPGWQPHRAI</sequence>
<dbReference type="InterPro" id="IPR052642">
    <property type="entry name" value="CC-FHA_domain"/>
</dbReference>
<dbReference type="PANTHER" id="PTHR18853">
    <property type="entry name" value="FORKHEAD-ASSOCIATED DOMAIN-CONTAINING PROTEIN 1-RELATED"/>
    <property type="match status" value="1"/>
</dbReference>
<gene>
    <name evidence="3" type="ORF">rCG_30861</name>
</gene>
<dbReference type="SMART" id="SM00240">
    <property type="entry name" value="FHA"/>
    <property type="match status" value="1"/>
</dbReference>
<dbReference type="InterPro" id="IPR008984">
    <property type="entry name" value="SMAD_FHA_dom_sf"/>
</dbReference>
<protein>
    <submittedName>
        <fullName evidence="3">RCG30861</fullName>
    </submittedName>
</protein>
<organism evidence="3 4">
    <name type="scientific">Rattus norvegicus</name>
    <name type="common">Rat</name>
    <dbReference type="NCBI Taxonomy" id="10116"/>
    <lineage>
        <taxon>Eukaryota</taxon>
        <taxon>Metazoa</taxon>
        <taxon>Chordata</taxon>
        <taxon>Craniata</taxon>
        <taxon>Vertebrata</taxon>
        <taxon>Euteleostomi</taxon>
        <taxon>Mammalia</taxon>
        <taxon>Eutheria</taxon>
        <taxon>Euarchontoglires</taxon>
        <taxon>Glires</taxon>
        <taxon>Rodentia</taxon>
        <taxon>Myomorpha</taxon>
        <taxon>Muroidea</taxon>
        <taxon>Muridae</taxon>
        <taxon>Murinae</taxon>
        <taxon>Rattus</taxon>
    </lineage>
</organism>
<dbReference type="Proteomes" id="UP000234681">
    <property type="component" value="Chromosome 5"/>
</dbReference>
<evidence type="ECO:0000313" key="3">
    <source>
        <dbReference type="EMBL" id="EDL81029.1"/>
    </source>
</evidence>
<reference evidence="4" key="1">
    <citation type="submission" date="2005-09" db="EMBL/GenBank/DDBJ databases">
        <authorList>
            <person name="Mural R.J."/>
            <person name="Li P.W."/>
            <person name="Adams M.D."/>
            <person name="Amanatides P.G."/>
            <person name="Baden-Tillson H."/>
            <person name="Barnstead M."/>
            <person name="Chin S.H."/>
            <person name="Dew I."/>
            <person name="Evans C.A."/>
            <person name="Ferriera S."/>
            <person name="Flanigan M."/>
            <person name="Fosler C."/>
            <person name="Glodek A."/>
            <person name="Gu Z."/>
            <person name="Holt R.A."/>
            <person name="Jennings D."/>
            <person name="Kraft C.L."/>
            <person name="Lu F."/>
            <person name="Nguyen T."/>
            <person name="Nusskern D.R."/>
            <person name="Pfannkoch C.M."/>
            <person name="Sitter C."/>
            <person name="Sutton G.G."/>
            <person name="Venter J.C."/>
            <person name="Wang Z."/>
            <person name="Woodage T."/>
            <person name="Zheng X.H."/>
            <person name="Zhong F."/>
        </authorList>
    </citation>
    <scope>NUCLEOTIDE SEQUENCE [LARGE SCALE GENOMIC DNA]</scope>
    <source>
        <strain>BN</strain>
        <strain evidence="4">Sprague-Dawley</strain>
    </source>
</reference>
<evidence type="ECO:0000256" key="1">
    <source>
        <dbReference type="SAM" id="Coils"/>
    </source>
</evidence>
<keyword evidence="1" id="KW-0175">Coiled coil</keyword>
<dbReference type="PANTHER" id="PTHR18853:SF7">
    <property type="entry name" value="FORKHEAD-ASSOCIATED DOMAIN-CONTAINING PROTEIN 1"/>
    <property type="match status" value="1"/>
</dbReference>